<dbReference type="AlphaFoldDB" id="A0A371EG50"/>
<dbReference type="OrthoDB" id="1934635at2759"/>
<feature type="non-terminal residue" evidence="1">
    <location>
        <position position="1"/>
    </location>
</feature>
<gene>
    <name evidence="1" type="ORF">CR513_56354</name>
</gene>
<accession>A0A371EG50</accession>
<reference evidence="1" key="1">
    <citation type="submission" date="2018-05" db="EMBL/GenBank/DDBJ databases">
        <title>Draft genome of Mucuna pruriens seed.</title>
        <authorList>
            <person name="Nnadi N.E."/>
            <person name="Vos R."/>
            <person name="Hasami M.H."/>
            <person name="Devisetty U.K."/>
            <person name="Aguiy J.C."/>
        </authorList>
    </citation>
    <scope>NUCLEOTIDE SEQUENCE [LARGE SCALE GENOMIC DNA]</scope>
    <source>
        <strain evidence="1">JCA_2017</strain>
    </source>
</reference>
<keyword evidence="2" id="KW-1185">Reference proteome</keyword>
<dbReference type="EMBL" id="QJKJ01014103">
    <property type="protein sequence ID" value="RDX65020.1"/>
    <property type="molecule type" value="Genomic_DNA"/>
</dbReference>
<evidence type="ECO:0008006" key="3">
    <source>
        <dbReference type="Google" id="ProtNLM"/>
    </source>
</evidence>
<name>A0A371EG50_MUCPR</name>
<proteinExistence type="predicted"/>
<dbReference type="PANTHER" id="PTHR35046:SF9">
    <property type="entry name" value="RNA-DIRECTED DNA POLYMERASE"/>
    <property type="match status" value="1"/>
</dbReference>
<sequence>MIILGMNQREVYGTLSKVKIPPFSGKGDPKQNLDCIDCEDLIKVKLIASYFKGYTLIWWNEIAIQIIGTRKAPIESRDELKREIREICTMFLQKRFLQRMFQGTKNVEEYFKEMERHGKRTYLTTRSNWKGKEKREEKLLKRDKIPKKGSAPFKGHKEEYLGKGHIASEFPNKRKMILRENGDIERSEGEYLSEEAPYERDLLVVQRLMSTFIEDEQFQRENIFHLRCMTQGKCFSLIIDRGSSVNVASQRLVDKLCIPTMPLPKPYKI</sequence>
<dbReference type="Proteomes" id="UP000257109">
    <property type="component" value="Unassembled WGS sequence"/>
</dbReference>
<evidence type="ECO:0000313" key="2">
    <source>
        <dbReference type="Proteomes" id="UP000257109"/>
    </source>
</evidence>
<evidence type="ECO:0000313" key="1">
    <source>
        <dbReference type="EMBL" id="RDX65020.1"/>
    </source>
</evidence>
<dbReference type="PANTHER" id="PTHR35046">
    <property type="entry name" value="ZINC KNUCKLE (CCHC-TYPE) FAMILY PROTEIN"/>
    <property type="match status" value="1"/>
</dbReference>
<comment type="caution">
    <text evidence="1">The sequence shown here is derived from an EMBL/GenBank/DDBJ whole genome shotgun (WGS) entry which is preliminary data.</text>
</comment>
<organism evidence="1 2">
    <name type="scientific">Mucuna pruriens</name>
    <name type="common">Velvet bean</name>
    <name type="synonym">Dolichos pruriens</name>
    <dbReference type="NCBI Taxonomy" id="157652"/>
    <lineage>
        <taxon>Eukaryota</taxon>
        <taxon>Viridiplantae</taxon>
        <taxon>Streptophyta</taxon>
        <taxon>Embryophyta</taxon>
        <taxon>Tracheophyta</taxon>
        <taxon>Spermatophyta</taxon>
        <taxon>Magnoliopsida</taxon>
        <taxon>eudicotyledons</taxon>
        <taxon>Gunneridae</taxon>
        <taxon>Pentapetalae</taxon>
        <taxon>rosids</taxon>
        <taxon>fabids</taxon>
        <taxon>Fabales</taxon>
        <taxon>Fabaceae</taxon>
        <taxon>Papilionoideae</taxon>
        <taxon>50 kb inversion clade</taxon>
        <taxon>NPAAA clade</taxon>
        <taxon>indigoferoid/millettioid clade</taxon>
        <taxon>Phaseoleae</taxon>
        <taxon>Mucuna</taxon>
    </lineage>
</organism>
<protein>
    <recommendedName>
        <fullName evidence="3">Retrotransposon gag domain-containing protein</fullName>
    </recommendedName>
</protein>